<dbReference type="InterPro" id="IPR008869">
    <property type="entry name" value="MlaC/ttg2D"/>
</dbReference>
<dbReference type="Proteomes" id="UP001279642">
    <property type="component" value="Unassembled WGS sequence"/>
</dbReference>
<reference evidence="2 3" key="1">
    <citation type="journal article" date="2016" name="Antonie Van Leeuwenhoek">
        <title>Dongia soli sp. nov., isolated from soil from Dokdo, Korea.</title>
        <authorList>
            <person name="Kim D.U."/>
            <person name="Lee H."/>
            <person name="Kim H."/>
            <person name="Kim S.G."/>
            <person name="Ka J.O."/>
        </authorList>
    </citation>
    <scope>NUCLEOTIDE SEQUENCE [LARGE SCALE GENOMIC DNA]</scope>
    <source>
        <strain evidence="2 3">D78</strain>
    </source>
</reference>
<evidence type="ECO:0000313" key="3">
    <source>
        <dbReference type="Proteomes" id="UP001279642"/>
    </source>
</evidence>
<dbReference type="Gene3D" id="3.10.450.710">
    <property type="entry name" value="Tgt2/MlaC"/>
    <property type="match status" value="1"/>
</dbReference>
<dbReference type="RefSeq" id="WP_320507910.1">
    <property type="nucleotide sequence ID" value="NZ_JAXCLW010000002.1"/>
</dbReference>
<protein>
    <submittedName>
        <fullName evidence="2">ABC transporter substrate-binding protein</fullName>
    </submittedName>
</protein>
<organism evidence="2 3">
    <name type="scientific">Dongia soli</name>
    <dbReference type="NCBI Taxonomy" id="600628"/>
    <lineage>
        <taxon>Bacteria</taxon>
        <taxon>Pseudomonadati</taxon>
        <taxon>Pseudomonadota</taxon>
        <taxon>Alphaproteobacteria</taxon>
        <taxon>Rhodospirillales</taxon>
        <taxon>Dongiaceae</taxon>
        <taxon>Dongia</taxon>
    </lineage>
</organism>
<evidence type="ECO:0000256" key="1">
    <source>
        <dbReference type="SAM" id="MobiDB-lite"/>
    </source>
</evidence>
<name>A0ABU5E921_9PROT</name>
<sequence length="315" mass="34502">MIEPLITSTFPTASLPPGQDRKSSTRTASPLARKISTRCRPINPHPPVTKDLCVIAPYFPSCSSSGMIWPNLPWLSKVTMAMRQWLQNRRLWRKVLLFGCLCLPVLPRAANAHEAIETTPSAMLVTDLFENVIDVTFPESPGGNQDKPHRIAAIRRYLAETIDADGIATFIMGRYSHNIPASDTRRPADGLLDFAAISLATMGNAQAKAANKQLAHPRPVLSILNMTVRPDQTRLVATELTLPQGQVLPLTWEIRAQPDGLRIEDVTCFGISLRLMLRSAVASAAAERPEEAKDLGHLLTSTVPLNDARGVKLAP</sequence>
<feature type="region of interest" description="Disordered" evidence="1">
    <location>
        <begin position="1"/>
        <end position="31"/>
    </location>
</feature>
<dbReference type="Pfam" id="PF05494">
    <property type="entry name" value="MlaC"/>
    <property type="match status" value="1"/>
</dbReference>
<dbReference type="EMBL" id="JAXCLW010000002">
    <property type="protein sequence ID" value="MDY0882852.1"/>
    <property type="molecule type" value="Genomic_DNA"/>
</dbReference>
<proteinExistence type="predicted"/>
<comment type="caution">
    <text evidence="2">The sequence shown here is derived from an EMBL/GenBank/DDBJ whole genome shotgun (WGS) entry which is preliminary data.</text>
</comment>
<evidence type="ECO:0000313" key="2">
    <source>
        <dbReference type="EMBL" id="MDY0882852.1"/>
    </source>
</evidence>
<feature type="compositionally biased region" description="Polar residues" evidence="1">
    <location>
        <begin position="1"/>
        <end position="12"/>
    </location>
</feature>
<keyword evidence="3" id="KW-1185">Reference proteome</keyword>
<gene>
    <name evidence="2" type="ORF">SMD27_08355</name>
</gene>
<accession>A0ABU5E921</accession>
<dbReference type="InterPro" id="IPR042245">
    <property type="entry name" value="Tgt2/MlaC_sf"/>
</dbReference>